<dbReference type="InterPro" id="IPR036388">
    <property type="entry name" value="WH-like_DNA-bd_sf"/>
</dbReference>
<dbReference type="SUPFAM" id="SSF46785">
    <property type="entry name" value="Winged helix' DNA-binding domain"/>
    <property type="match status" value="1"/>
</dbReference>
<dbReference type="Pfam" id="PF00480">
    <property type="entry name" value="ROK"/>
    <property type="match status" value="1"/>
</dbReference>
<keyword evidence="3" id="KW-1185">Reference proteome</keyword>
<dbReference type="PROSITE" id="PS01125">
    <property type="entry name" value="ROK"/>
    <property type="match status" value="1"/>
</dbReference>
<accession>A0A5C1YLH6</accession>
<dbReference type="Gene3D" id="1.10.10.10">
    <property type="entry name" value="Winged helix-like DNA-binding domain superfamily/Winged helix DNA-binding domain"/>
    <property type="match status" value="1"/>
</dbReference>
<dbReference type="OrthoDB" id="4083144at2"/>
<dbReference type="InterPro" id="IPR036390">
    <property type="entry name" value="WH_DNA-bd_sf"/>
</dbReference>
<name>A0A5C1YLH6_9MICO</name>
<evidence type="ECO:0000313" key="2">
    <source>
        <dbReference type="EMBL" id="QEO16150.1"/>
    </source>
</evidence>
<proteinExistence type="inferred from homology"/>
<dbReference type="PANTHER" id="PTHR18964">
    <property type="entry name" value="ROK (REPRESSOR, ORF, KINASE) FAMILY"/>
    <property type="match status" value="1"/>
</dbReference>
<evidence type="ECO:0000313" key="3">
    <source>
        <dbReference type="Proteomes" id="UP000324678"/>
    </source>
</evidence>
<dbReference type="InterPro" id="IPR043129">
    <property type="entry name" value="ATPase_NBD"/>
</dbReference>
<dbReference type="Pfam" id="PF13412">
    <property type="entry name" value="HTH_24"/>
    <property type="match status" value="1"/>
</dbReference>
<protein>
    <submittedName>
        <fullName evidence="2">ROK family transcriptional regulator</fullName>
    </submittedName>
</protein>
<dbReference type="EMBL" id="CP043505">
    <property type="protein sequence ID" value="QEO16150.1"/>
    <property type="molecule type" value="Genomic_DNA"/>
</dbReference>
<sequence>MVDLIRSSGPISRVELTEITGLTQPSISNIVRRLIADGVVRETDHTVSTGGKPRTLLVMNSRALFAVGIQLGTESAVGIAADSTGGVFGRQRFAGAGTDEPGRVVHRLAQDYRDLVAGLGLDESRIAGLSVVAPGPIDLVRGTLLGPPSLRRWHDFPLREALSDLIEVPVLIDNDSAAAALGEFWSRQVPRGSTYACVYMGAGIGGGIVSEGSLYRGASSNPAELGHISVEIGGRACFCGNRGCLERYAAPPAVVATARDDEALVAELGLDPHDDELAFDTLARAAVQGHPGALALIEASAQLLAEATLTFANLIDIDRITLAGWGFAIAGSIYARAIGDALRARAFARSAHLVQVELSSNPRDSAAVGAAALILQSSLAPGHGPRPARRTDLGMRH</sequence>
<evidence type="ECO:0000256" key="1">
    <source>
        <dbReference type="ARBA" id="ARBA00006479"/>
    </source>
</evidence>
<dbReference type="PANTHER" id="PTHR18964:SF173">
    <property type="entry name" value="GLUCOKINASE"/>
    <property type="match status" value="1"/>
</dbReference>
<gene>
    <name evidence="2" type="ORF">FLP10_08405</name>
</gene>
<dbReference type="AlphaFoldDB" id="A0A5C1YLH6"/>
<dbReference type="InterPro" id="IPR000600">
    <property type="entry name" value="ROK"/>
</dbReference>
<dbReference type="Gene3D" id="3.30.420.40">
    <property type="match status" value="2"/>
</dbReference>
<reference evidence="2 3" key="1">
    <citation type="submission" date="2019-09" db="EMBL/GenBank/DDBJ databases">
        <title>Genome sequencing of strain KACC 19306.</title>
        <authorList>
            <person name="Heo J."/>
            <person name="Kim S.-J."/>
            <person name="Kim J.-S."/>
            <person name="Hong S.-B."/>
            <person name="Kwon S.-W."/>
        </authorList>
    </citation>
    <scope>NUCLEOTIDE SEQUENCE [LARGE SCALE GENOMIC DNA]</scope>
    <source>
        <strain evidence="2 3">KACC 19306</strain>
    </source>
</reference>
<dbReference type="Proteomes" id="UP000324678">
    <property type="component" value="Chromosome"/>
</dbReference>
<organism evidence="2 3">
    <name type="scientific">Agromyces intestinalis</name>
    <dbReference type="NCBI Taxonomy" id="2592652"/>
    <lineage>
        <taxon>Bacteria</taxon>
        <taxon>Bacillati</taxon>
        <taxon>Actinomycetota</taxon>
        <taxon>Actinomycetes</taxon>
        <taxon>Micrococcales</taxon>
        <taxon>Microbacteriaceae</taxon>
        <taxon>Agromyces</taxon>
    </lineage>
</organism>
<comment type="similarity">
    <text evidence="1">Belongs to the ROK (NagC/XylR) family.</text>
</comment>
<dbReference type="InterPro" id="IPR049874">
    <property type="entry name" value="ROK_cs"/>
</dbReference>
<dbReference type="KEGG" id="ail:FLP10_08405"/>
<dbReference type="SUPFAM" id="SSF53067">
    <property type="entry name" value="Actin-like ATPase domain"/>
    <property type="match status" value="1"/>
</dbReference>